<dbReference type="Gene3D" id="3.30.70.1520">
    <property type="entry name" value="Heterotetrameric sarcosine oxidase"/>
    <property type="match status" value="1"/>
</dbReference>
<reference evidence="2" key="1">
    <citation type="submission" date="2017-01" db="EMBL/GenBank/DDBJ databases">
        <authorList>
            <person name="Varghese N."/>
            <person name="Submissions S."/>
        </authorList>
    </citation>
    <scope>NUCLEOTIDE SEQUENCE [LARGE SCALE GENOMIC DNA]</scope>
    <source>
        <strain evidence="2">DSM 18714</strain>
    </source>
</reference>
<accession>A0A1N7JQT3</accession>
<dbReference type="SUPFAM" id="SSF103025">
    <property type="entry name" value="Folate-binding domain"/>
    <property type="match status" value="1"/>
</dbReference>
<dbReference type="InterPro" id="IPR027266">
    <property type="entry name" value="TrmE/GcvT-like"/>
</dbReference>
<dbReference type="Pfam" id="PF04268">
    <property type="entry name" value="SoxG"/>
    <property type="match status" value="1"/>
</dbReference>
<dbReference type="AlphaFoldDB" id="A0A1N7JQT3"/>
<gene>
    <name evidence="1" type="ORF">SAMN05421795_101255</name>
</gene>
<dbReference type="STRING" id="407234.SAMN05421795_101255"/>
<dbReference type="RefSeq" id="WP_076363112.1">
    <property type="nucleotide sequence ID" value="NZ_FTOM01000001.1"/>
</dbReference>
<name>A0A1N7JQT3_9RHOB</name>
<dbReference type="Proteomes" id="UP000186098">
    <property type="component" value="Unassembled WGS sequence"/>
</dbReference>
<dbReference type="OrthoDB" id="9814782at2"/>
<dbReference type="Gene3D" id="3.30.1360.120">
    <property type="entry name" value="Probable tRNA modification gtpase trme, domain 1"/>
    <property type="match status" value="1"/>
</dbReference>
<evidence type="ECO:0000313" key="1">
    <source>
        <dbReference type="EMBL" id="SIS51722.1"/>
    </source>
</evidence>
<keyword evidence="2" id="KW-1185">Reference proteome</keyword>
<evidence type="ECO:0000313" key="2">
    <source>
        <dbReference type="Proteomes" id="UP000186098"/>
    </source>
</evidence>
<dbReference type="EMBL" id="FTOM01000001">
    <property type="protein sequence ID" value="SIS51722.1"/>
    <property type="molecule type" value="Genomic_DNA"/>
</dbReference>
<sequence length="182" mass="19355">MSDMVSALNGARFEGFAEITETGLCGMVQIRADLASAGLAQALGGLGLSVPGRRAILSAGDLELGWMSPDELMLFCPRDRAAAITQQLAQALGGEHAMVLDVSDARVRFSIRGEKADQVLMKLCPVDLPTLPQGEIRRTRAAQTAVAFWRVDGGLDLIAFRSVAGYVMGLLKHSARPGAELF</sequence>
<protein>
    <submittedName>
        <fullName evidence="1">Sarcosine oxidase subunit gamma</fullName>
    </submittedName>
</protein>
<organism evidence="1 2">
    <name type="scientific">Phaeovulum vinaykumarii</name>
    <dbReference type="NCBI Taxonomy" id="407234"/>
    <lineage>
        <taxon>Bacteria</taxon>
        <taxon>Pseudomonadati</taxon>
        <taxon>Pseudomonadota</taxon>
        <taxon>Alphaproteobacteria</taxon>
        <taxon>Rhodobacterales</taxon>
        <taxon>Paracoccaceae</taxon>
        <taxon>Phaeovulum</taxon>
    </lineage>
</organism>
<proteinExistence type="predicted"/>
<dbReference type="InterPro" id="IPR007375">
    <property type="entry name" value="SoxG"/>
</dbReference>